<dbReference type="GO" id="GO:0006355">
    <property type="term" value="P:regulation of DNA-templated transcription"/>
    <property type="evidence" value="ECO:0007669"/>
    <property type="project" value="InterPro"/>
</dbReference>
<dbReference type="PANTHER" id="PTHR31745">
    <property type="entry name" value="SINGLE-STRANDED DNA-BINDING PROTEIN WHY2, MITOCHONDRIAL"/>
    <property type="match status" value="1"/>
</dbReference>
<accession>A0A1R3I4T6</accession>
<dbReference type="AlphaFoldDB" id="A0A1R3I4T6"/>
<dbReference type="GO" id="GO:0006952">
    <property type="term" value="P:defense response"/>
    <property type="evidence" value="ECO:0007669"/>
    <property type="project" value="InterPro"/>
</dbReference>
<comment type="caution">
    <text evidence="3">The sequence shown here is derived from an EMBL/GenBank/DDBJ whole genome shotgun (WGS) entry which is preliminary data.</text>
</comment>
<protein>
    <submittedName>
        <fullName evidence="3">SsDNA-binding transcriptional regulator</fullName>
    </submittedName>
</protein>
<dbReference type="PANTHER" id="PTHR31745:SF1">
    <property type="entry name" value="SINGLE-STRANDED DNA-BINDING PROTEIN WHY2, MITOCHONDRIAL"/>
    <property type="match status" value="1"/>
</dbReference>
<organism evidence="3 4">
    <name type="scientific">Corchorus olitorius</name>
    <dbReference type="NCBI Taxonomy" id="93759"/>
    <lineage>
        <taxon>Eukaryota</taxon>
        <taxon>Viridiplantae</taxon>
        <taxon>Streptophyta</taxon>
        <taxon>Embryophyta</taxon>
        <taxon>Tracheophyta</taxon>
        <taxon>Spermatophyta</taxon>
        <taxon>Magnoliopsida</taxon>
        <taxon>eudicotyledons</taxon>
        <taxon>Gunneridae</taxon>
        <taxon>Pentapetalae</taxon>
        <taxon>rosids</taxon>
        <taxon>malvids</taxon>
        <taxon>Malvales</taxon>
        <taxon>Malvaceae</taxon>
        <taxon>Grewioideae</taxon>
        <taxon>Apeibeae</taxon>
        <taxon>Corchorus</taxon>
    </lineage>
</organism>
<evidence type="ECO:0000313" key="3">
    <source>
        <dbReference type="EMBL" id="OMO77616.1"/>
    </source>
</evidence>
<evidence type="ECO:0000313" key="4">
    <source>
        <dbReference type="Proteomes" id="UP000187203"/>
    </source>
</evidence>
<keyword evidence="4" id="KW-1185">Reference proteome</keyword>
<keyword evidence="2" id="KW-0809">Transit peptide</keyword>
<name>A0A1R3I4T6_9ROSI</name>
<dbReference type="EMBL" id="AWUE01018906">
    <property type="protein sequence ID" value="OMO77616.1"/>
    <property type="molecule type" value="Genomic_DNA"/>
</dbReference>
<dbReference type="SUPFAM" id="SSF54447">
    <property type="entry name" value="ssDNA-binding transcriptional regulator domain"/>
    <property type="match status" value="2"/>
</dbReference>
<dbReference type="Gene3D" id="2.30.31.10">
    <property type="entry name" value="Transcriptional Coactivator Pc4, Chain A"/>
    <property type="match status" value="2"/>
</dbReference>
<dbReference type="STRING" id="93759.A0A1R3I4T6"/>
<gene>
    <name evidence="3" type="ORF">COLO4_25060</name>
</gene>
<dbReference type="Proteomes" id="UP000187203">
    <property type="component" value="Unassembled WGS sequence"/>
</dbReference>
<dbReference type="GO" id="GO:0003697">
    <property type="term" value="F:single-stranded DNA binding"/>
    <property type="evidence" value="ECO:0007669"/>
    <property type="project" value="InterPro"/>
</dbReference>
<proteinExistence type="inferred from homology"/>
<evidence type="ECO:0000256" key="1">
    <source>
        <dbReference type="ARBA" id="ARBA00006061"/>
    </source>
</evidence>
<comment type="similarity">
    <text evidence="1">Belongs to the Whirly family.</text>
</comment>
<evidence type="ECO:0000256" key="2">
    <source>
        <dbReference type="ARBA" id="ARBA00022946"/>
    </source>
</evidence>
<dbReference type="Pfam" id="PF08536">
    <property type="entry name" value="Whirly"/>
    <property type="match status" value="2"/>
</dbReference>
<reference evidence="4" key="1">
    <citation type="submission" date="2013-09" db="EMBL/GenBank/DDBJ databases">
        <title>Corchorus olitorius genome sequencing.</title>
        <authorList>
            <person name="Alam M."/>
            <person name="Haque M.S."/>
            <person name="Islam M.S."/>
            <person name="Emdad E.M."/>
            <person name="Islam M.M."/>
            <person name="Ahmed B."/>
            <person name="Halim A."/>
            <person name="Hossen Q.M.M."/>
            <person name="Hossain M.Z."/>
            <person name="Ahmed R."/>
            <person name="Khan M.M."/>
            <person name="Islam R."/>
            <person name="Rashid M.M."/>
            <person name="Khan S.A."/>
            <person name="Rahman M.S."/>
            <person name="Alam M."/>
            <person name="Yahiya A.S."/>
            <person name="Khan M.S."/>
            <person name="Azam M.S."/>
            <person name="Haque T."/>
            <person name="Lashkar M.Z.H."/>
            <person name="Akhand A.I."/>
            <person name="Morshed G."/>
            <person name="Roy S."/>
            <person name="Uddin K.S."/>
            <person name="Rabeya T."/>
            <person name="Hossain A.S."/>
            <person name="Chowdhury A."/>
            <person name="Snigdha A.R."/>
            <person name="Mortoza M.S."/>
            <person name="Matin S.A."/>
            <person name="Hoque S.M.E."/>
            <person name="Islam M.K."/>
            <person name="Roy D.K."/>
            <person name="Haider R."/>
            <person name="Moosa M.M."/>
            <person name="Elias S.M."/>
            <person name="Hasan A.M."/>
            <person name="Jahan S."/>
            <person name="Shafiuddin M."/>
            <person name="Mahmood N."/>
            <person name="Shommy N.S."/>
        </authorList>
    </citation>
    <scope>NUCLEOTIDE SEQUENCE [LARGE SCALE GENOMIC DNA]</scope>
    <source>
        <strain evidence="4">cv. O-4</strain>
    </source>
</reference>
<dbReference type="InterPro" id="IPR013742">
    <property type="entry name" value="Whirly"/>
</dbReference>
<dbReference type="OrthoDB" id="511009at2759"/>
<sequence>MMKLSRSLLSRNLSSQTLLPGKWSDTGDALWSHAFESRAAISTSAHDFAVKGNSNAGVFAPYTVFKGKAALSVSPLLPTFSKIDSGALKLDRRGAMMLTFWPAVAERKYDWEKRQKFALSPTEVGSLISMSAHDTSEFFHDPSKLSSNAGQINKKLIIKAHDAGNGYMISLTVTNNIQKSTDRLYVPVTTAEFAVLKTACSPISLNLILDLEDSDLVIKVCVASHHWLGLVDQSVRNLSSQTLLPGKWSDIGDALWSPAFQSRAAITTSAHDFAVKGNSNARVFAPYNVYKGKAALSASPLLPTFRKIDSGALKLDRRGAMMLTFWPSVAERKYDWEKRQNFALSATEVGSLISMGAHDTSEFFHDPSMLSSNAGQVSKKLSIKAHDAGNGYMISLTVTNNIQKSTDRLYVPVTTAEFAVLKTACSFALPHIIGWDWLTNRSGKGGIEGSSTKVNPQLLDSEWDK</sequence>
<dbReference type="InterPro" id="IPR009044">
    <property type="entry name" value="ssDNA-bd_transcriptional_reg"/>
</dbReference>